<evidence type="ECO:0000313" key="5">
    <source>
        <dbReference type="EMBL" id="CUS39232.1"/>
    </source>
</evidence>
<dbReference type="GO" id="GO:0007229">
    <property type="term" value="P:integrin-mediated signaling pathway"/>
    <property type="evidence" value="ECO:0007669"/>
    <property type="project" value="UniProtKB-KW"/>
</dbReference>
<dbReference type="InterPro" id="IPR011043">
    <property type="entry name" value="Gal_Oxase/kelch_b-propeller"/>
</dbReference>
<keyword evidence="2" id="KW-0677">Repeat</keyword>
<feature type="signal peptide" evidence="4">
    <location>
        <begin position="1"/>
        <end position="22"/>
    </location>
</feature>
<reference evidence="5 6" key="1">
    <citation type="submission" date="2015-10" db="EMBL/GenBank/DDBJ databases">
        <authorList>
            <person name="Gilbert D.G."/>
        </authorList>
    </citation>
    <scope>NUCLEOTIDE SEQUENCE [LARGE SCALE GENOMIC DNA]</scope>
    <source>
        <strain evidence="5">COMA1</strain>
    </source>
</reference>
<dbReference type="RefSeq" id="WP_176698190.1">
    <property type="nucleotide sequence ID" value="NZ_CZQA01000013.1"/>
</dbReference>
<evidence type="ECO:0000256" key="2">
    <source>
        <dbReference type="ARBA" id="ARBA00022737"/>
    </source>
</evidence>
<proteinExistence type="predicted"/>
<dbReference type="Gene3D" id="2.130.10.130">
    <property type="entry name" value="Integrin alpha, N-terminal"/>
    <property type="match status" value="3"/>
</dbReference>
<keyword evidence="6" id="KW-1185">Reference proteome</keyword>
<evidence type="ECO:0000256" key="4">
    <source>
        <dbReference type="SAM" id="SignalP"/>
    </source>
</evidence>
<dbReference type="EMBL" id="CZQA01000013">
    <property type="protein sequence ID" value="CUS39232.1"/>
    <property type="molecule type" value="Genomic_DNA"/>
</dbReference>
<evidence type="ECO:0000313" key="6">
    <source>
        <dbReference type="Proteomes" id="UP000199032"/>
    </source>
</evidence>
<keyword evidence="5" id="KW-0401">Integrin</keyword>
<dbReference type="SUPFAM" id="SSF50965">
    <property type="entry name" value="Galactose oxidase, central domain"/>
    <property type="match status" value="1"/>
</dbReference>
<keyword evidence="3" id="KW-0325">Glycoprotein</keyword>
<dbReference type="Pfam" id="PF14312">
    <property type="entry name" value="FG-GAP_2"/>
    <property type="match status" value="7"/>
</dbReference>
<name>A0A0S4LRI8_9BACT</name>
<evidence type="ECO:0000256" key="1">
    <source>
        <dbReference type="ARBA" id="ARBA00022729"/>
    </source>
</evidence>
<gene>
    <name evidence="5" type="ORF">COMA1_70102</name>
</gene>
<dbReference type="PANTHER" id="PTHR36220:SF1">
    <property type="entry name" value="GAMMA TUBULIN COMPLEX COMPONENT C-TERMINAL DOMAIN-CONTAINING PROTEIN"/>
    <property type="match status" value="1"/>
</dbReference>
<dbReference type="InterPro" id="IPR028994">
    <property type="entry name" value="Integrin_alpha_N"/>
</dbReference>
<accession>A0A0S4LRI8</accession>
<dbReference type="InterPro" id="IPR013517">
    <property type="entry name" value="FG-GAP"/>
</dbReference>
<dbReference type="InterPro" id="IPR013519">
    <property type="entry name" value="Int_alpha_beta-p"/>
</dbReference>
<evidence type="ECO:0000256" key="3">
    <source>
        <dbReference type="ARBA" id="ARBA00023180"/>
    </source>
</evidence>
<protein>
    <submittedName>
        <fullName evidence="5">Integrin alpha beta-propellor repeat protein</fullName>
    </submittedName>
</protein>
<organism evidence="5 6">
    <name type="scientific">Candidatus Nitrospira nitrosa</name>
    <dbReference type="NCBI Taxonomy" id="1742972"/>
    <lineage>
        <taxon>Bacteria</taxon>
        <taxon>Pseudomonadati</taxon>
        <taxon>Nitrospirota</taxon>
        <taxon>Nitrospiria</taxon>
        <taxon>Nitrospirales</taxon>
        <taxon>Nitrospiraceae</taxon>
        <taxon>Nitrospira</taxon>
    </lineage>
</organism>
<sequence length="510" mass="50522">MTFLSMIGRFATLSALFLGAVALSSCLGSGGDSSGVLLTQQAYLKASNTGPGDLFSTAIAFDGDTLVVGAPFEDSTVTGNPADNTASGSGAVYVFTKSAGVWSQQAYLKASNIGAGDNFGTSVALDGDTLVVGSPFESSNATGVNGNQADNSASGSGAVYVFTRSGGVWSQQAYLKASNAEAGDNFGTSVALNGNMLVVGSPFESSNATGVNGNQADNSASGSGAVYVFTRSVGVWSQQAYVKASNTEAGDQFGKSVALSGETLVVGASGEDSALTGVTTNSPNEAATGNGAGNSGAVYVLTRSAGVWSQQAYLKASNAQIGDDFGGSVALSSDTLVVGASLEDSNATGVNGDQSSNSTSGSGAAYVFTRSAGVWSQQAYLKASNSEAGDNFGASVALDSDTVVIGAFNEDSNGIGANLNQADNSASSSGAAYVFTRSAGVWTPQVYLKASNSEAGDQFGYRVSVSAGQIAVGANVEGSALTGVTNGSPNEAATGNGASISGAVYLFAPQ</sequence>
<keyword evidence="1 4" id="KW-0732">Signal</keyword>
<dbReference type="Proteomes" id="UP000199032">
    <property type="component" value="Unassembled WGS sequence"/>
</dbReference>
<dbReference type="AlphaFoldDB" id="A0A0S4LRI8"/>
<dbReference type="STRING" id="1742972.COMA1_70102"/>
<dbReference type="SMART" id="SM00191">
    <property type="entry name" value="Int_alpha"/>
    <property type="match status" value="6"/>
</dbReference>
<dbReference type="PANTHER" id="PTHR36220">
    <property type="entry name" value="UNNAMED PRODUCT"/>
    <property type="match status" value="1"/>
</dbReference>
<feature type="chain" id="PRO_5006624204" evidence="4">
    <location>
        <begin position="23"/>
        <end position="510"/>
    </location>
</feature>